<dbReference type="EMBL" id="JANDBC010000003">
    <property type="protein sequence ID" value="MCP9292977.1"/>
    <property type="molecule type" value="Genomic_DNA"/>
</dbReference>
<dbReference type="CDD" id="cd08023">
    <property type="entry name" value="GH16_laminarinase_like"/>
    <property type="match status" value="1"/>
</dbReference>
<keyword evidence="2" id="KW-0732">Signal</keyword>
<dbReference type="SUPFAM" id="SSF49899">
    <property type="entry name" value="Concanavalin A-like lectins/glucanases"/>
    <property type="match status" value="1"/>
</dbReference>
<dbReference type="PROSITE" id="PS51762">
    <property type="entry name" value="GH16_2"/>
    <property type="match status" value="1"/>
</dbReference>
<sequence length="281" mass="31888">MTALIKIYATTLSLLFTGFVSGCNDDSTSANDIPEIEGYELVWNDEFNKDGLPDSENWGYDVGGHGWGNNELQEYTAKDLKTARVEDGNLIITAFLINSTSGKSYRSARLVTRDKHAWKYGRIEMRAQLPGGRGTWPAFWMLPEEWNYGNGSWPDNGEIDIMEYVGYEPNVIHGTVHTDERNHTQGTQAGASVQVGGVENEFHVYALEWDEDKITISVDGHEYFEYLNEGRGWEYWPFDKEFHIILNTAIGGNWGGAQGVDDTIFPQQFVIDYVRVYQEVE</sequence>
<keyword evidence="4" id="KW-0378">Hydrolase</keyword>
<proteinExistence type="inferred from homology"/>
<dbReference type="RefSeq" id="WP_255135876.1">
    <property type="nucleotide sequence ID" value="NZ_JANDBC010000003.1"/>
</dbReference>
<dbReference type="PANTHER" id="PTHR10963:SF55">
    <property type="entry name" value="GLYCOSIDE HYDROLASE FAMILY 16 PROTEIN"/>
    <property type="match status" value="1"/>
</dbReference>
<evidence type="ECO:0000259" key="3">
    <source>
        <dbReference type="PROSITE" id="PS51762"/>
    </source>
</evidence>
<dbReference type="Gene3D" id="2.60.120.200">
    <property type="match status" value="1"/>
</dbReference>
<dbReference type="InterPro" id="IPR000757">
    <property type="entry name" value="Beta-glucanase-like"/>
</dbReference>
<dbReference type="PANTHER" id="PTHR10963">
    <property type="entry name" value="GLYCOSYL HYDROLASE-RELATED"/>
    <property type="match status" value="1"/>
</dbReference>
<feature type="signal peptide" evidence="2">
    <location>
        <begin position="1"/>
        <end position="22"/>
    </location>
</feature>
<dbReference type="AlphaFoldDB" id="A0A9X2RH98"/>
<evidence type="ECO:0000256" key="2">
    <source>
        <dbReference type="SAM" id="SignalP"/>
    </source>
</evidence>
<dbReference type="Pfam" id="PF00722">
    <property type="entry name" value="Glyco_hydro_16"/>
    <property type="match status" value="1"/>
</dbReference>
<keyword evidence="5" id="KW-1185">Reference proteome</keyword>
<feature type="chain" id="PRO_5040896602" evidence="2">
    <location>
        <begin position="23"/>
        <end position="281"/>
    </location>
</feature>
<dbReference type="PROSITE" id="PS51257">
    <property type="entry name" value="PROKAR_LIPOPROTEIN"/>
    <property type="match status" value="1"/>
</dbReference>
<organism evidence="4 5">
    <name type="scientific">Gracilimonas sediminicola</name>
    <dbReference type="NCBI Taxonomy" id="2952158"/>
    <lineage>
        <taxon>Bacteria</taxon>
        <taxon>Pseudomonadati</taxon>
        <taxon>Balneolota</taxon>
        <taxon>Balneolia</taxon>
        <taxon>Balneolales</taxon>
        <taxon>Balneolaceae</taxon>
        <taxon>Gracilimonas</taxon>
    </lineage>
</organism>
<name>A0A9X2RH98_9BACT</name>
<dbReference type="GO" id="GO:0004553">
    <property type="term" value="F:hydrolase activity, hydrolyzing O-glycosyl compounds"/>
    <property type="evidence" value="ECO:0007669"/>
    <property type="project" value="InterPro"/>
</dbReference>
<dbReference type="InterPro" id="IPR013320">
    <property type="entry name" value="ConA-like_dom_sf"/>
</dbReference>
<reference evidence="4" key="1">
    <citation type="submission" date="2022-06" db="EMBL/GenBank/DDBJ databases">
        <title>Gracilimonas sp. CAU 1638 isolated from sea sediment.</title>
        <authorList>
            <person name="Kim W."/>
        </authorList>
    </citation>
    <scope>NUCLEOTIDE SEQUENCE</scope>
    <source>
        <strain evidence="4">CAU 1638</strain>
    </source>
</reference>
<dbReference type="InterPro" id="IPR050546">
    <property type="entry name" value="Glycosyl_Hydrlase_16"/>
</dbReference>
<evidence type="ECO:0000313" key="5">
    <source>
        <dbReference type="Proteomes" id="UP001139125"/>
    </source>
</evidence>
<gene>
    <name evidence="4" type="ORF">NM125_15410</name>
</gene>
<dbReference type="Proteomes" id="UP001139125">
    <property type="component" value="Unassembled WGS sequence"/>
</dbReference>
<comment type="similarity">
    <text evidence="1">Belongs to the glycosyl hydrolase 16 family.</text>
</comment>
<comment type="caution">
    <text evidence="4">The sequence shown here is derived from an EMBL/GenBank/DDBJ whole genome shotgun (WGS) entry which is preliminary data.</text>
</comment>
<protein>
    <submittedName>
        <fullName evidence="4">Glycoside hydrolase family 16 protein</fullName>
    </submittedName>
</protein>
<accession>A0A9X2RH98</accession>
<feature type="domain" description="GH16" evidence="3">
    <location>
        <begin position="26"/>
        <end position="281"/>
    </location>
</feature>
<evidence type="ECO:0000313" key="4">
    <source>
        <dbReference type="EMBL" id="MCP9292977.1"/>
    </source>
</evidence>
<evidence type="ECO:0000256" key="1">
    <source>
        <dbReference type="ARBA" id="ARBA00006865"/>
    </source>
</evidence>
<dbReference type="GO" id="GO:0005975">
    <property type="term" value="P:carbohydrate metabolic process"/>
    <property type="evidence" value="ECO:0007669"/>
    <property type="project" value="InterPro"/>
</dbReference>